<accession>A0A642VBR4</accession>
<dbReference type="SUPFAM" id="SSF52833">
    <property type="entry name" value="Thioredoxin-like"/>
    <property type="match status" value="4"/>
</dbReference>
<feature type="region of interest" description="Disordered" evidence="15">
    <location>
        <begin position="474"/>
        <end position="503"/>
    </location>
</feature>
<evidence type="ECO:0000256" key="10">
    <source>
        <dbReference type="ARBA" id="ARBA00023235"/>
    </source>
</evidence>
<evidence type="ECO:0000256" key="7">
    <source>
        <dbReference type="ARBA" id="ARBA00022737"/>
    </source>
</evidence>
<dbReference type="PANTHER" id="PTHR18929:SF132">
    <property type="entry name" value="PROTEIN DISULFIDE-ISOMERASE A3"/>
    <property type="match status" value="1"/>
</dbReference>
<dbReference type="Proteomes" id="UP000761534">
    <property type="component" value="Unassembled WGS sequence"/>
</dbReference>
<dbReference type="PROSITE" id="PS51352">
    <property type="entry name" value="THIOREDOXIN_2"/>
    <property type="match status" value="2"/>
</dbReference>
<dbReference type="EC" id="5.3.4.1" evidence="5 14"/>
<feature type="disulfide bond" description="Redox-active" evidence="12">
    <location>
        <begin position="51"/>
        <end position="54"/>
    </location>
</feature>
<dbReference type="Pfam" id="PF00085">
    <property type="entry name" value="Thioredoxin"/>
    <property type="match status" value="2"/>
</dbReference>
<evidence type="ECO:0000256" key="12">
    <source>
        <dbReference type="PIRSR" id="PIRSR605792-51"/>
    </source>
</evidence>
<comment type="caution">
    <text evidence="17">The sequence shown here is derived from an EMBL/GenBank/DDBJ whole genome shotgun (WGS) entry which is preliminary data.</text>
</comment>
<dbReference type="Gene3D" id="3.40.30.10">
    <property type="entry name" value="Glutaredoxin"/>
    <property type="match status" value="4"/>
</dbReference>
<evidence type="ECO:0000256" key="3">
    <source>
        <dbReference type="ARBA" id="ARBA00004319"/>
    </source>
</evidence>
<keyword evidence="6 14" id="KW-0732">Signal</keyword>
<keyword evidence="18" id="KW-1185">Reference proteome</keyword>
<dbReference type="OrthoDB" id="427280at2759"/>
<evidence type="ECO:0000256" key="15">
    <source>
        <dbReference type="SAM" id="MobiDB-lite"/>
    </source>
</evidence>
<feature type="disulfide bond" description="Redox-active" evidence="12">
    <location>
        <begin position="388"/>
        <end position="391"/>
    </location>
</feature>
<dbReference type="PANTHER" id="PTHR18929">
    <property type="entry name" value="PROTEIN DISULFIDE ISOMERASE"/>
    <property type="match status" value="1"/>
</dbReference>
<feature type="signal peptide" evidence="14">
    <location>
        <begin position="1"/>
        <end position="20"/>
    </location>
</feature>
<feature type="chain" id="PRO_5025096372" description="Protein disulfide-isomerase" evidence="14">
    <location>
        <begin position="21"/>
        <end position="503"/>
    </location>
</feature>
<comment type="similarity">
    <text evidence="4 13">Belongs to the protein disulfide isomerase family.</text>
</comment>
<dbReference type="InterPro" id="IPR013766">
    <property type="entry name" value="Thioredoxin_domain"/>
</dbReference>
<evidence type="ECO:0000256" key="14">
    <source>
        <dbReference type="RuleBase" id="RU361130"/>
    </source>
</evidence>
<dbReference type="InterPro" id="IPR005788">
    <property type="entry name" value="PDI_thioredoxin-like_dom"/>
</dbReference>
<dbReference type="CDD" id="cd02961">
    <property type="entry name" value="PDI_a_family"/>
    <property type="match status" value="1"/>
</dbReference>
<feature type="compositionally biased region" description="Basic and acidic residues" evidence="15">
    <location>
        <begin position="474"/>
        <end position="488"/>
    </location>
</feature>
<evidence type="ECO:0000256" key="9">
    <source>
        <dbReference type="ARBA" id="ARBA00023157"/>
    </source>
</evidence>
<comment type="function">
    <text evidence="2">Participates in the folding of proteins containing disulfide bonds, may be involved in glycosylation, prolyl hydroxylation and triglyceride transfer.</text>
</comment>
<evidence type="ECO:0000256" key="2">
    <source>
        <dbReference type="ARBA" id="ARBA00002692"/>
    </source>
</evidence>
<keyword evidence="9 12" id="KW-1015">Disulfide bond</keyword>
<dbReference type="NCBIfam" id="TIGR01130">
    <property type="entry name" value="ER_PDI_fam"/>
    <property type="match status" value="1"/>
</dbReference>
<evidence type="ECO:0000256" key="5">
    <source>
        <dbReference type="ARBA" id="ARBA00012723"/>
    </source>
</evidence>
<evidence type="ECO:0000256" key="4">
    <source>
        <dbReference type="ARBA" id="ARBA00006347"/>
    </source>
</evidence>
<keyword evidence="7" id="KW-0677">Repeat</keyword>
<name>A0A642VBR4_9ASCO</name>
<gene>
    <name evidence="17" type="ORF">TRICI_000587</name>
</gene>
<evidence type="ECO:0000256" key="1">
    <source>
        <dbReference type="ARBA" id="ARBA00001182"/>
    </source>
</evidence>
<sequence length="503" mass="55735">MKYSKVILTALAGLLAGVQAASDVEQLTGDKFEDFITENELVLAEFYAPWCGHCQALAPEYEAAATALKEKNIRLAKIDCTEEESLCAEQKIQGYPTLKVFHGLDKVRPYAGARKNDSIVSYMVRQSMPAVSDVTADNIDEFVGQGDYVTVAFYDDKKNNATFSTVAEALRDKYLFGASSDAKLAKEYGVSKLPAIVAFKQFDDDKAVYDANTKGFKFTEENIKKFVVQESFPVVGEIGPQTFTGYATSGIPLLYIFVDNDEDREELSEIAKSLAPKLKGKANIGVLDAKMYGQHAPNVNLEEKWPAVAIQDFVKNQKFTHPQDKAITKKTFTKFVEDYASGKLEPSIKSEAIPEEQGPVSVVVGKNYKDIVLDNSKDVLVEFYAPWCGHCKNLAPVYEELGGLYHNNSDFAKKVVVAKVDHTANDVPDDIMGYPTIKLYPAGKKDDPIEFDGARTLEGLADFIKENGKHKVDALAAKKKDDKKKTDAEDKEDDDEPKEKEEL</sequence>
<keyword evidence="11 12" id="KW-0676">Redox-active center</keyword>
<dbReference type="GO" id="GO:0003756">
    <property type="term" value="F:protein disulfide isomerase activity"/>
    <property type="evidence" value="ECO:0007669"/>
    <property type="project" value="UniProtKB-EC"/>
</dbReference>
<dbReference type="AlphaFoldDB" id="A0A642VBR4"/>
<dbReference type="Pfam" id="PF13848">
    <property type="entry name" value="Thioredoxin_6"/>
    <property type="match status" value="1"/>
</dbReference>
<dbReference type="CDD" id="cd02995">
    <property type="entry name" value="PDI_a_PDI_a'_C"/>
    <property type="match status" value="1"/>
</dbReference>
<evidence type="ECO:0000313" key="17">
    <source>
        <dbReference type="EMBL" id="KAA8917249.1"/>
    </source>
</evidence>
<dbReference type="GO" id="GO:0034976">
    <property type="term" value="P:response to endoplasmic reticulum stress"/>
    <property type="evidence" value="ECO:0007669"/>
    <property type="project" value="TreeGrafter"/>
</dbReference>
<dbReference type="FunFam" id="3.40.30.10:FF:000154">
    <property type="entry name" value="Protein disulfide-isomerase"/>
    <property type="match status" value="1"/>
</dbReference>
<comment type="subcellular location">
    <subcellularLocation>
        <location evidence="3">Endoplasmic reticulum lumen</location>
    </subcellularLocation>
</comment>
<keyword evidence="8" id="KW-0256">Endoplasmic reticulum</keyword>
<protein>
    <recommendedName>
        <fullName evidence="5 14">Protein disulfide-isomerase</fullName>
        <ecNumber evidence="5 14">5.3.4.1</ecNumber>
    </recommendedName>
</protein>
<evidence type="ECO:0000256" key="6">
    <source>
        <dbReference type="ARBA" id="ARBA00022729"/>
    </source>
</evidence>
<dbReference type="GO" id="GO:0005788">
    <property type="term" value="C:endoplasmic reticulum lumen"/>
    <property type="evidence" value="ECO:0007669"/>
    <property type="project" value="UniProtKB-SubCell"/>
</dbReference>
<feature type="domain" description="Thioredoxin" evidence="16">
    <location>
        <begin position="10"/>
        <end position="172"/>
    </location>
</feature>
<dbReference type="EMBL" id="SWFS01000052">
    <property type="protein sequence ID" value="KAA8917249.1"/>
    <property type="molecule type" value="Genomic_DNA"/>
</dbReference>
<organism evidence="17 18">
    <name type="scientific">Trichomonascus ciferrii</name>
    <dbReference type="NCBI Taxonomy" id="44093"/>
    <lineage>
        <taxon>Eukaryota</taxon>
        <taxon>Fungi</taxon>
        <taxon>Dikarya</taxon>
        <taxon>Ascomycota</taxon>
        <taxon>Saccharomycotina</taxon>
        <taxon>Dipodascomycetes</taxon>
        <taxon>Dipodascales</taxon>
        <taxon>Trichomonascaceae</taxon>
        <taxon>Trichomonascus</taxon>
        <taxon>Trichomonascus ciferrii complex</taxon>
    </lineage>
</organism>
<evidence type="ECO:0000256" key="11">
    <source>
        <dbReference type="ARBA" id="ARBA00023284"/>
    </source>
</evidence>
<dbReference type="CDD" id="cd02981">
    <property type="entry name" value="PDI_b_family"/>
    <property type="match status" value="1"/>
</dbReference>
<dbReference type="NCBIfam" id="TIGR01126">
    <property type="entry name" value="pdi_dom"/>
    <property type="match status" value="1"/>
</dbReference>
<dbReference type="VEuPathDB" id="FungiDB:TRICI_000587"/>
<dbReference type="GO" id="GO:0006457">
    <property type="term" value="P:protein folding"/>
    <property type="evidence" value="ECO:0007669"/>
    <property type="project" value="TreeGrafter"/>
</dbReference>
<evidence type="ECO:0000313" key="18">
    <source>
        <dbReference type="Proteomes" id="UP000761534"/>
    </source>
</evidence>
<dbReference type="FunFam" id="3.40.30.10:FF:000017">
    <property type="entry name" value="Protein disulfide-isomerase A4"/>
    <property type="match status" value="1"/>
</dbReference>
<comment type="catalytic activity">
    <reaction evidence="1 14">
        <text>Catalyzes the rearrangement of -S-S- bonds in proteins.</text>
        <dbReference type="EC" id="5.3.4.1"/>
    </reaction>
</comment>
<feature type="domain" description="Thioredoxin" evidence="16">
    <location>
        <begin position="339"/>
        <end position="469"/>
    </location>
</feature>
<dbReference type="CDD" id="cd02982">
    <property type="entry name" value="PDI_b'_family"/>
    <property type="match status" value="1"/>
</dbReference>
<proteinExistence type="inferred from homology"/>
<dbReference type="InterPro" id="IPR005792">
    <property type="entry name" value="Prot_disulphide_isomerase"/>
</dbReference>
<evidence type="ECO:0000259" key="16">
    <source>
        <dbReference type="PROSITE" id="PS51352"/>
    </source>
</evidence>
<evidence type="ECO:0000256" key="13">
    <source>
        <dbReference type="RuleBase" id="RU004208"/>
    </source>
</evidence>
<dbReference type="InterPro" id="IPR017937">
    <property type="entry name" value="Thioredoxin_CS"/>
</dbReference>
<dbReference type="PRINTS" id="PR00421">
    <property type="entry name" value="THIOREDOXIN"/>
</dbReference>
<keyword evidence="10 14" id="KW-0413">Isomerase</keyword>
<reference evidence="17" key="1">
    <citation type="journal article" date="2019" name="G3 (Bethesda)">
        <title>Genome Assemblies of Two Rare Opportunistic Yeast Pathogens: Diutina rugosa (syn. Candida rugosa) and Trichomonascus ciferrii (syn. Candida ciferrii).</title>
        <authorList>
            <person name="Mixao V."/>
            <person name="Saus E."/>
            <person name="Hansen A.P."/>
            <person name="Lass-Florl C."/>
            <person name="Gabaldon T."/>
        </authorList>
    </citation>
    <scope>NUCLEOTIDE SEQUENCE</scope>
    <source>
        <strain evidence="17">CBS 4856</strain>
    </source>
</reference>
<dbReference type="InterPro" id="IPR036249">
    <property type="entry name" value="Thioredoxin-like_sf"/>
</dbReference>
<dbReference type="PROSITE" id="PS00194">
    <property type="entry name" value="THIOREDOXIN_1"/>
    <property type="match status" value="2"/>
</dbReference>
<evidence type="ECO:0000256" key="8">
    <source>
        <dbReference type="ARBA" id="ARBA00022824"/>
    </source>
</evidence>